<evidence type="ECO:0000313" key="1">
    <source>
        <dbReference type="EMBL" id="KAI5080679.1"/>
    </source>
</evidence>
<accession>A0A9D4ZMA8</accession>
<keyword evidence="2" id="KW-1185">Reference proteome</keyword>
<dbReference type="Proteomes" id="UP000886520">
    <property type="component" value="Chromosome 4"/>
</dbReference>
<protein>
    <submittedName>
        <fullName evidence="1">Uncharacterized protein</fullName>
    </submittedName>
</protein>
<sequence>MYAQLITNCSFLPTLEYHGLLDLQLADVDRERFNPLKHDKVVIHDLHRLLAESKLALPNIGHLQIANEILKNKHVSGKFDMDMVKALFGGGNGFLKIKKILRYRDPLIQVQTRWLSVDCVRSGDDINSCFPVYRSRNVHLMLNREGRNMEALRVLRLFGCVGVSCITEKLQLTYCENLKLQSLAEGGPDHEIGSGWSLIVSNCLRKLDDDQQCCWSLVNADDCVPNLQELEVKDLTHLVDVGLLSHAFRALTILILSRCDKLDPGAHPRPKIIEQVVI</sequence>
<name>A0A9D4ZMA8_ADICA</name>
<comment type="caution">
    <text evidence="1">The sequence shown here is derived from an EMBL/GenBank/DDBJ whole genome shotgun (WGS) entry which is preliminary data.</text>
</comment>
<dbReference type="EMBL" id="JABFUD020000004">
    <property type="protein sequence ID" value="KAI5080679.1"/>
    <property type="molecule type" value="Genomic_DNA"/>
</dbReference>
<evidence type="ECO:0000313" key="2">
    <source>
        <dbReference type="Proteomes" id="UP000886520"/>
    </source>
</evidence>
<organism evidence="1 2">
    <name type="scientific">Adiantum capillus-veneris</name>
    <name type="common">Maidenhair fern</name>
    <dbReference type="NCBI Taxonomy" id="13818"/>
    <lineage>
        <taxon>Eukaryota</taxon>
        <taxon>Viridiplantae</taxon>
        <taxon>Streptophyta</taxon>
        <taxon>Embryophyta</taxon>
        <taxon>Tracheophyta</taxon>
        <taxon>Polypodiopsida</taxon>
        <taxon>Polypodiidae</taxon>
        <taxon>Polypodiales</taxon>
        <taxon>Pteridineae</taxon>
        <taxon>Pteridaceae</taxon>
        <taxon>Vittarioideae</taxon>
        <taxon>Adiantum</taxon>
    </lineage>
</organism>
<reference evidence="1" key="1">
    <citation type="submission" date="2021-01" db="EMBL/GenBank/DDBJ databases">
        <title>Adiantum capillus-veneris genome.</title>
        <authorList>
            <person name="Fang Y."/>
            <person name="Liao Q."/>
        </authorList>
    </citation>
    <scope>NUCLEOTIDE SEQUENCE</scope>
    <source>
        <strain evidence="1">H3</strain>
        <tissue evidence="1">Leaf</tissue>
    </source>
</reference>
<gene>
    <name evidence="1" type="ORF">GOP47_0003862</name>
</gene>
<dbReference type="AlphaFoldDB" id="A0A9D4ZMA8"/>
<proteinExistence type="predicted"/>